<dbReference type="InterPro" id="IPR002477">
    <property type="entry name" value="Peptidoglycan-bd-like"/>
</dbReference>
<keyword evidence="4" id="KW-1185">Reference proteome</keyword>
<proteinExistence type="predicted"/>
<dbReference type="Pfam" id="PF01471">
    <property type="entry name" value="PG_binding_1"/>
    <property type="match status" value="1"/>
</dbReference>
<dbReference type="CDD" id="cd06418">
    <property type="entry name" value="GH25_BacA-like"/>
    <property type="match status" value="1"/>
</dbReference>
<protein>
    <submittedName>
        <fullName evidence="3">Peptidoglycan hydrolase-like protein with peptidoglycan-binding domain</fullName>
    </submittedName>
</protein>
<comment type="caution">
    <text evidence="3">The sequence shown here is derived from an EMBL/GenBank/DDBJ whole genome shotgun (WGS) entry which is preliminary data.</text>
</comment>
<dbReference type="InterPro" id="IPR036365">
    <property type="entry name" value="PGBD-like_sf"/>
</dbReference>
<name>A0ABV2QRU3_9MICO</name>
<feature type="domain" description="Peptidoglycan binding-like" evidence="1">
    <location>
        <begin position="229"/>
        <end position="280"/>
    </location>
</feature>
<accession>A0ABV2QRU3</accession>
<evidence type="ECO:0000259" key="1">
    <source>
        <dbReference type="Pfam" id="PF01471"/>
    </source>
</evidence>
<dbReference type="SUPFAM" id="SSF47090">
    <property type="entry name" value="PGBD-like"/>
    <property type="match status" value="1"/>
</dbReference>
<gene>
    <name evidence="3" type="ORF">ABIE21_003276</name>
</gene>
<organism evidence="3 4">
    <name type="scientific">Conyzicola nivalis</name>
    <dbReference type="NCBI Taxonomy" id="1477021"/>
    <lineage>
        <taxon>Bacteria</taxon>
        <taxon>Bacillati</taxon>
        <taxon>Actinomycetota</taxon>
        <taxon>Actinomycetes</taxon>
        <taxon>Micrococcales</taxon>
        <taxon>Microbacteriaceae</taxon>
        <taxon>Conyzicola</taxon>
    </lineage>
</organism>
<feature type="domain" description="Rv2525c-like glycoside hydrolase-like" evidence="2">
    <location>
        <begin position="310"/>
        <end position="465"/>
    </location>
</feature>
<reference evidence="3 4" key="1">
    <citation type="submission" date="2024-06" db="EMBL/GenBank/DDBJ databases">
        <title>Sorghum-associated microbial communities from plants grown in Nebraska, USA.</title>
        <authorList>
            <person name="Schachtman D."/>
        </authorList>
    </citation>
    <scope>NUCLEOTIDE SEQUENCE [LARGE SCALE GENOMIC DNA]</scope>
    <source>
        <strain evidence="3 4">2857</strain>
    </source>
</reference>
<evidence type="ECO:0000313" key="3">
    <source>
        <dbReference type="EMBL" id="MET4583745.1"/>
    </source>
</evidence>
<evidence type="ECO:0000313" key="4">
    <source>
        <dbReference type="Proteomes" id="UP001549257"/>
    </source>
</evidence>
<dbReference type="Pfam" id="PF08924">
    <property type="entry name" value="Rv2525c_GlyHyd-like"/>
    <property type="match status" value="1"/>
</dbReference>
<dbReference type="EMBL" id="JBEPSJ010000005">
    <property type="protein sequence ID" value="MET4583745.1"/>
    <property type="molecule type" value="Genomic_DNA"/>
</dbReference>
<dbReference type="Gene3D" id="3.20.20.80">
    <property type="entry name" value="Glycosidases"/>
    <property type="match status" value="1"/>
</dbReference>
<dbReference type="InterPro" id="IPR017853">
    <property type="entry name" value="GH"/>
</dbReference>
<sequence length="781" mass="85385">MADLWVSNAQLWLNNNYRNVSGFTEVTVDGSSGWQTMYALTRALQHELGITALSDSFGPGTTAAFTAQIGSITSSTTKPKVIGILQAALWCKGYSGDEVFGTWTSVVASSVSTLRGHAGLTAVASVDVKLMKSLLSMDAYVVTPGGTEVVRAGQRWLNSRYVGRGPWVIIPCDGHFTRDVQRGMLFGIQFEIGLSDSVANGNFGDGTKSGLRTQGVVTSGSTDGAKAFVSLFQLALAFNGYDVPRTGTFAAPTRLATLDFQRFLEINDTGNGDFGTWAALLVSTGDPDRTVGVRMIDRTTALTNDFAVQMRTAGYNIVGRYLTVAGKALARGELDIIFNNGFALVPIFQNFNNAASYFTRAIGLDHGWQAARRARQLNFKEGVVIFFAVDYDAFASEIETLLRPYFEGVAEGLKRSVSVEYKIGIYATRNVAAQVVNKGLAEAIWVSGMSTGYSGNLGFPMPANWWYNQIQEISSINIDRNSVSSNARPTPRTQVGRIPERNDQERQLYFYLVEQILLAETELDKRLASGLNVPAFVMHFLMSEIYHYGPFLKYVPYQGLVIGQPEAVATRVLSSLNAYLGIAGSPVPLRSVYEGDIEHFGVVVQGIIYWGAWAGNGAIGIGDLGGWSLDVVQLWANYKKFVGPTTIEHFVSTNLGAGSENTSEWRLPDLIADADGWLVGRDVYDAVRLADSLSKWWAEVPRWQDRLKAFIEGRFRQPGKSLNQSIQENIVTIFANSWPWPDEPRDGFQEGQPDPTPEELASFAAACANTLLIRAEMPTGS</sequence>
<dbReference type="RefSeq" id="WP_354025920.1">
    <property type="nucleotide sequence ID" value="NZ_JBEPSJ010000005.1"/>
</dbReference>
<evidence type="ECO:0000259" key="2">
    <source>
        <dbReference type="Pfam" id="PF08924"/>
    </source>
</evidence>
<dbReference type="SUPFAM" id="SSF51445">
    <property type="entry name" value="(Trans)glycosidases"/>
    <property type="match status" value="1"/>
</dbReference>
<dbReference type="Proteomes" id="UP001549257">
    <property type="component" value="Unassembled WGS sequence"/>
</dbReference>
<dbReference type="InterPro" id="IPR015020">
    <property type="entry name" value="Rv2525c-like_Glyco_Hydro-like"/>
</dbReference>